<evidence type="ECO:0000256" key="6">
    <source>
        <dbReference type="ARBA" id="ARBA00022777"/>
    </source>
</evidence>
<feature type="active site" description="Proton acceptor" evidence="11">
    <location>
        <position position="185"/>
    </location>
</feature>
<dbReference type="PANTHER" id="PTHR21310:SF41">
    <property type="entry name" value="3'-PHOSPHOTRANSFERASE, PUTATIVE-RELATED"/>
    <property type="match status" value="1"/>
</dbReference>
<evidence type="ECO:0000256" key="5">
    <source>
        <dbReference type="ARBA" id="ARBA00022741"/>
    </source>
</evidence>
<dbReference type="SUPFAM" id="SSF56112">
    <property type="entry name" value="Protein kinase-like (PK-like)"/>
    <property type="match status" value="1"/>
</dbReference>
<sequence length="258" mass="29160">MLPKLPQDIDCFIGNATLTPDEIGESPGSVYSFIRGNDRFFLKYSPVVYANTTYSVMREVSVLNWLNGRLNVPEVVCVTENSEGEFMITRCIPGEPLYTRINAQQPVLELFREAVCQMQAVPIIDCPFDSGVNFRLQELEYLLNNDLCADEYDLGQWPGIETPQDLLAHLRATLPSEERVFSHGDLCDCNIFVDAHDELYFLDLGRGGIADRCLDIAFVHRNLREEVSISAATEFLDTLGGLDNSAKRVFFEQLDELF</sequence>
<keyword evidence="5 10" id="KW-0547">Nucleotide-binding</keyword>
<dbReference type="Gene3D" id="3.90.1200.10">
    <property type="match status" value="1"/>
</dbReference>
<dbReference type="PIRSF" id="PIRSF000706">
    <property type="entry name" value="Kanamycin_kin"/>
    <property type="match status" value="1"/>
</dbReference>
<keyword evidence="15" id="KW-1185">Reference proteome</keyword>
<comment type="catalytic activity">
    <reaction evidence="9">
        <text>kanamycin A + ATP = kanamycin 3'-phosphate + ADP + H(+)</text>
        <dbReference type="Rhea" id="RHEA:24256"/>
        <dbReference type="ChEBI" id="CHEBI:15378"/>
        <dbReference type="ChEBI" id="CHEBI:30616"/>
        <dbReference type="ChEBI" id="CHEBI:57909"/>
        <dbReference type="ChEBI" id="CHEBI:58214"/>
        <dbReference type="ChEBI" id="CHEBI:456216"/>
        <dbReference type="EC" id="2.7.1.95"/>
    </reaction>
</comment>
<evidence type="ECO:0000256" key="2">
    <source>
        <dbReference type="ARBA" id="ARBA00012193"/>
    </source>
</evidence>
<dbReference type="EMBL" id="QTUB01000001">
    <property type="protein sequence ID" value="REF26602.1"/>
    <property type="molecule type" value="Genomic_DNA"/>
</dbReference>
<evidence type="ECO:0000259" key="13">
    <source>
        <dbReference type="Pfam" id="PF01636"/>
    </source>
</evidence>
<dbReference type="CDD" id="cd05150">
    <property type="entry name" value="APH"/>
    <property type="match status" value="1"/>
</dbReference>
<keyword evidence="12" id="KW-0460">Magnesium</keyword>
<organism evidence="14 15">
    <name type="scientific">Xenorhabdus cabanillasii</name>
    <dbReference type="NCBI Taxonomy" id="351673"/>
    <lineage>
        <taxon>Bacteria</taxon>
        <taxon>Pseudomonadati</taxon>
        <taxon>Pseudomonadota</taxon>
        <taxon>Gammaproteobacteria</taxon>
        <taxon>Enterobacterales</taxon>
        <taxon>Morganellaceae</taxon>
        <taxon>Xenorhabdus</taxon>
    </lineage>
</organism>
<dbReference type="AlphaFoldDB" id="A0A3D9UAT8"/>
<protein>
    <recommendedName>
        <fullName evidence="3">Aminoglycoside 3'-phosphotransferase</fullName>
        <ecNumber evidence="2">2.7.1.95</ecNumber>
    </recommendedName>
</protein>
<comment type="caution">
    <text evidence="14">The sequence shown here is derived from an EMBL/GenBank/DDBJ whole genome shotgun (WGS) entry which is preliminary data.</text>
</comment>
<evidence type="ECO:0000256" key="10">
    <source>
        <dbReference type="PIRNR" id="PIRNR000706"/>
    </source>
</evidence>
<keyword evidence="8 10" id="KW-0046">Antibiotic resistance</keyword>
<keyword evidence="7 10" id="KW-0067">ATP-binding</keyword>
<evidence type="ECO:0000256" key="7">
    <source>
        <dbReference type="ARBA" id="ARBA00022840"/>
    </source>
</evidence>
<dbReference type="InterPro" id="IPR011009">
    <property type="entry name" value="Kinase-like_dom_sf"/>
</dbReference>
<dbReference type="InterPro" id="IPR002575">
    <property type="entry name" value="Aminoglycoside_PTrfase"/>
</dbReference>
<dbReference type="Proteomes" id="UP000256294">
    <property type="component" value="Unassembled WGS sequence"/>
</dbReference>
<dbReference type="InterPro" id="IPR051678">
    <property type="entry name" value="AGP_Transferase"/>
</dbReference>
<accession>A0A3D9UAT8</accession>
<dbReference type="RefSeq" id="WP_115825860.1">
    <property type="nucleotide sequence ID" value="NZ_QTUB01000001.1"/>
</dbReference>
<evidence type="ECO:0000256" key="9">
    <source>
        <dbReference type="ARBA" id="ARBA00048925"/>
    </source>
</evidence>
<name>A0A3D9UAT8_9GAMM</name>
<dbReference type="GO" id="GO:0046872">
    <property type="term" value="F:metal ion binding"/>
    <property type="evidence" value="ECO:0007669"/>
    <property type="project" value="UniProtKB-KW"/>
</dbReference>
<dbReference type="InterPro" id="IPR024165">
    <property type="entry name" value="Kan/Strep_kinase"/>
</dbReference>
<comment type="similarity">
    <text evidence="1 10">Belongs to the aminoglycoside phosphotransferase family.</text>
</comment>
<evidence type="ECO:0000256" key="12">
    <source>
        <dbReference type="PIRSR" id="PIRSR000706-2"/>
    </source>
</evidence>
<dbReference type="NCBIfam" id="NF033068">
    <property type="entry name" value="APH_3p"/>
    <property type="match status" value="1"/>
</dbReference>
<dbReference type="Gene3D" id="3.30.200.20">
    <property type="entry name" value="Phosphorylase Kinase, domain 1"/>
    <property type="match status" value="1"/>
</dbReference>
<keyword evidence="12" id="KW-0479">Metal-binding</keyword>
<evidence type="ECO:0000256" key="3">
    <source>
        <dbReference type="ARBA" id="ARBA00017903"/>
    </source>
</evidence>
<evidence type="ECO:0000313" key="15">
    <source>
        <dbReference type="Proteomes" id="UP000256294"/>
    </source>
</evidence>
<keyword evidence="4 10" id="KW-0808">Transferase</keyword>
<dbReference type="GO" id="GO:0005524">
    <property type="term" value="F:ATP binding"/>
    <property type="evidence" value="ECO:0007669"/>
    <property type="project" value="UniProtKB-KW"/>
</dbReference>
<dbReference type="GO" id="GO:0008910">
    <property type="term" value="F:kanamycin kinase activity"/>
    <property type="evidence" value="ECO:0007669"/>
    <property type="project" value="UniProtKB-EC"/>
</dbReference>
<feature type="binding site" evidence="12">
    <location>
        <position position="203"/>
    </location>
    <ligand>
        <name>Mg(2+)</name>
        <dbReference type="ChEBI" id="CHEBI:18420"/>
    </ligand>
</feature>
<evidence type="ECO:0000256" key="8">
    <source>
        <dbReference type="ARBA" id="ARBA00023251"/>
    </source>
</evidence>
<evidence type="ECO:0000256" key="4">
    <source>
        <dbReference type="ARBA" id="ARBA00022679"/>
    </source>
</evidence>
<evidence type="ECO:0000256" key="1">
    <source>
        <dbReference type="ARBA" id="ARBA00006219"/>
    </source>
</evidence>
<keyword evidence="6 10" id="KW-0418">Kinase</keyword>
<dbReference type="PANTHER" id="PTHR21310">
    <property type="entry name" value="AMINOGLYCOSIDE PHOSPHOTRANSFERASE-RELATED-RELATED"/>
    <property type="match status" value="1"/>
</dbReference>
<dbReference type="Pfam" id="PF01636">
    <property type="entry name" value="APH"/>
    <property type="match status" value="1"/>
</dbReference>
<feature type="binding site" evidence="12">
    <location>
        <position position="190"/>
    </location>
    <ligand>
        <name>Mg(2+)</name>
        <dbReference type="ChEBI" id="CHEBI:18420"/>
    </ligand>
</feature>
<evidence type="ECO:0000313" key="14">
    <source>
        <dbReference type="EMBL" id="REF26602.1"/>
    </source>
</evidence>
<dbReference type="EC" id="2.7.1.95" evidence="2"/>
<gene>
    <name evidence="14" type="ORF">BDD26_1271</name>
</gene>
<dbReference type="GO" id="GO:0046677">
    <property type="term" value="P:response to antibiotic"/>
    <property type="evidence" value="ECO:0007669"/>
    <property type="project" value="UniProtKB-KW"/>
</dbReference>
<proteinExistence type="inferred from homology"/>
<reference evidence="14 15" key="1">
    <citation type="submission" date="2018-08" db="EMBL/GenBank/DDBJ databases">
        <title>Genomic Encyclopedia of Archaeal and Bacterial Type Strains, Phase II (KMG-II): from individual species to whole genera.</title>
        <authorList>
            <person name="Goeker M."/>
        </authorList>
    </citation>
    <scope>NUCLEOTIDE SEQUENCE [LARGE SCALE GENOMIC DNA]</scope>
    <source>
        <strain evidence="14 15">DSM 17905</strain>
    </source>
</reference>
<feature type="domain" description="Aminoglycoside phosphotransferase" evidence="13">
    <location>
        <begin position="30"/>
        <end position="240"/>
    </location>
</feature>
<evidence type="ECO:0000256" key="11">
    <source>
        <dbReference type="PIRSR" id="PIRSR000706-1"/>
    </source>
</evidence>